<dbReference type="SUPFAM" id="SSF55711">
    <property type="entry name" value="Subdomain of clathrin and coatomer appendage domain"/>
    <property type="match status" value="1"/>
</dbReference>
<dbReference type="GO" id="GO:0030131">
    <property type="term" value="C:clathrin adaptor complex"/>
    <property type="evidence" value="ECO:0007669"/>
    <property type="project" value="InterPro"/>
</dbReference>
<evidence type="ECO:0000256" key="7">
    <source>
        <dbReference type="SAM" id="MobiDB-lite"/>
    </source>
</evidence>
<dbReference type="InterPro" id="IPR002553">
    <property type="entry name" value="Clathrin/coatomer_adapt-like_N"/>
</dbReference>
<comment type="similarity">
    <text evidence="2 6">Belongs to the adaptor complexes large subunit family.</text>
</comment>
<comment type="subcellular location">
    <subcellularLocation>
        <location evidence="1">Endomembrane system</location>
    </subcellularLocation>
</comment>
<dbReference type="PANTHER" id="PTHR11134">
    <property type="entry name" value="ADAPTOR COMPLEX SUBUNIT BETA FAMILY MEMBER"/>
    <property type="match status" value="1"/>
</dbReference>
<evidence type="ECO:0000256" key="6">
    <source>
        <dbReference type="PIRNR" id="PIRNR002291"/>
    </source>
</evidence>
<comment type="caution">
    <text evidence="9">The sequence shown here is derived from an EMBL/GenBank/DDBJ whole genome shotgun (WGS) entry which is preliminary data.</text>
</comment>
<gene>
    <name evidence="9" type="ORF">GAYE_SCF13G3401</name>
</gene>
<accession>A0AAV9IE24</accession>
<evidence type="ECO:0000256" key="3">
    <source>
        <dbReference type="ARBA" id="ARBA00022448"/>
    </source>
</evidence>
<dbReference type="SMART" id="SM01020">
    <property type="entry name" value="B2-adapt-app_C"/>
    <property type="match status" value="1"/>
</dbReference>
<dbReference type="GO" id="GO:0006886">
    <property type="term" value="P:intracellular protein transport"/>
    <property type="evidence" value="ECO:0007669"/>
    <property type="project" value="InterPro"/>
</dbReference>
<dbReference type="GO" id="GO:0016192">
    <property type="term" value="P:vesicle-mediated transport"/>
    <property type="evidence" value="ECO:0007669"/>
    <property type="project" value="InterPro"/>
</dbReference>
<dbReference type="EMBL" id="JANCYU010000031">
    <property type="protein sequence ID" value="KAK4525493.1"/>
    <property type="molecule type" value="Genomic_DNA"/>
</dbReference>
<dbReference type="PIRSF" id="PIRSF002291">
    <property type="entry name" value="AP_complex_beta"/>
    <property type="match status" value="1"/>
</dbReference>
<feature type="domain" description="Beta-adaptin appendage C-terminal subdomain" evidence="8">
    <location>
        <begin position="798"/>
        <end position="911"/>
    </location>
</feature>
<dbReference type="Gene3D" id="3.30.310.10">
    <property type="entry name" value="TATA-Binding Protein"/>
    <property type="match status" value="1"/>
</dbReference>
<dbReference type="InterPro" id="IPR016024">
    <property type="entry name" value="ARM-type_fold"/>
</dbReference>
<keyword evidence="5 6" id="KW-0472">Membrane</keyword>
<dbReference type="Proteomes" id="UP001300502">
    <property type="component" value="Unassembled WGS sequence"/>
</dbReference>
<dbReference type="InterPro" id="IPR009028">
    <property type="entry name" value="Coatomer/calthrin_app_sub_C"/>
</dbReference>
<keyword evidence="3 6" id="KW-0813">Transport</keyword>
<dbReference type="SUPFAM" id="SSF48371">
    <property type="entry name" value="ARM repeat"/>
    <property type="match status" value="1"/>
</dbReference>
<dbReference type="InterPro" id="IPR013037">
    <property type="entry name" value="Clathrin_b-adaptin_app_Ig-like"/>
</dbReference>
<dbReference type="Pfam" id="PF01602">
    <property type="entry name" value="Adaptin_N"/>
    <property type="match status" value="1"/>
</dbReference>
<evidence type="ECO:0000313" key="9">
    <source>
        <dbReference type="EMBL" id="KAK4525493.1"/>
    </source>
</evidence>
<dbReference type="AlphaFoldDB" id="A0AAV9IE24"/>
<evidence type="ECO:0000256" key="4">
    <source>
        <dbReference type="ARBA" id="ARBA00022927"/>
    </source>
</evidence>
<dbReference type="GO" id="GO:0012505">
    <property type="term" value="C:endomembrane system"/>
    <property type="evidence" value="ECO:0007669"/>
    <property type="project" value="UniProtKB-SubCell"/>
</dbReference>
<evidence type="ECO:0000256" key="1">
    <source>
        <dbReference type="ARBA" id="ARBA00004308"/>
    </source>
</evidence>
<protein>
    <recommendedName>
        <fullName evidence="6">AP complex subunit beta</fullName>
    </recommendedName>
</protein>
<dbReference type="InterPro" id="IPR026739">
    <property type="entry name" value="AP_beta"/>
</dbReference>
<evidence type="ECO:0000313" key="10">
    <source>
        <dbReference type="Proteomes" id="UP001300502"/>
    </source>
</evidence>
<dbReference type="Gene3D" id="2.60.40.1150">
    <property type="match status" value="1"/>
</dbReference>
<dbReference type="Gene3D" id="1.25.10.10">
    <property type="entry name" value="Leucine-rich Repeat Variant"/>
    <property type="match status" value="1"/>
</dbReference>
<name>A0AAV9IE24_9RHOD</name>
<keyword evidence="4 6" id="KW-0653">Protein transport</keyword>
<feature type="region of interest" description="Disordered" evidence="7">
    <location>
        <begin position="618"/>
        <end position="649"/>
    </location>
</feature>
<dbReference type="InterPro" id="IPR016342">
    <property type="entry name" value="AP_complex_bsu_1_2_4"/>
</dbReference>
<dbReference type="InterPro" id="IPR011989">
    <property type="entry name" value="ARM-like"/>
</dbReference>
<keyword evidence="10" id="KW-1185">Reference proteome</keyword>
<evidence type="ECO:0000259" key="8">
    <source>
        <dbReference type="SMART" id="SM01020"/>
    </source>
</evidence>
<dbReference type="InterPro" id="IPR012295">
    <property type="entry name" value="TBP_dom_sf"/>
</dbReference>
<dbReference type="Pfam" id="PF09066">
    <property type="entry name" value="B2-adapt-app_C"/>
    <property type="match status" value="1"/>
</dbReference>
<evidence type="ECO:0000256" key="2">
    <source>
        <dbReference type="ARBA" id="ARBA00006613"/>
    </source>
</evidence>
<organism evidence="9 10">
    <name type="scientific">Galdieria yellowstonensis</name>
    <dbReference type="NCBI Taxonomy" id="3028027"/>
    <lineage>
        <taxon>Eukaryota</taxon>
        <taxon>Rhodophyta</taxon>
        <taxon>Bangiophyceae</taxon>
        <taxon>Galdieriales</taxon>
        <taxon>Galdieriaceae</taxon>
        <taxon>Galdieria</taxon>
    </lineage>
</organism>
<reference evidence="9 10" key="1">
    <citation type="submission" date="2022-07" db="EMBL/GenBank/DDBJ databases">
        <title>Genome-wide signatures of adaptation to extreme environments.</title>
        <authorList>
            <person name="Cho C.H."/>
            <person name="Yoon H.S."/>
        </authorList>
    </citation>
    <scope>NUCLEOTIDE SEQUENCE [LARGE SCALE GENOMIC DNA]</scope>
    <source>
        <strain evidence="9 10">108.79 E11</strain>
    </source>
</reference>
<dbReference type="InterPro" id="IPR013041">
    <property type="entry name" value="Clathrin_app_Ig-like_sf"/>
</dbReference>
<dbReference type="GO" id="GO:0030276">
    <property type="term" value="F:clathrin binding"/>
    <property type="evidence" value="ECO:0007669"/>
    <property type="project" value="InterPro"/>
</dbReference>
<dbReference type="InterPro" id="IPR015151">
    <property type="entry name" value="B-adaptin_app_sub_C"/>
</dbReference>
<dbReference type="SUPFAM" id="SSF49348">
    <property type="entry name" value="Clathrin adaptor appendage domain"/>
    <property type="match status" value="1"/>
</dbReference>
<proteinExistence type="inferred from homology"/>
<evidence type="ECO:0000256" key="5">
    <source>
        <dbReference type="ARBA" id="ARBA00023136"/>
    </source>
</evidence>
<sequence length="912" mass="101809">MPDSKYFSTTNRGELFELKQLLNSQSSRSKREALKQIIASMTIGKDVSSLFTDVLNCMQTVDLELKKLVYLYLISYAKTQPDLAILAVNTFVKDASDPNPLIRTLALRTMGCIQLTRISEYLCEPLRRALKDADPYVRKTAAICVAKLYEVDPALVSEYGFISTLKELVLDSSPMVVANAIAALGEIDESLPGTLELKPNLVSGLIQCLNDCSEWGQVFIIDAVASYMPSGTEEAESIIERLLPRLYHANAAVVLSSMKVIVKNLKYVKSAEFSRMIQKKLGAPLVTLVSAEPEVQYVALRNINLLVRKYPEILQNEFKAFFCKYNDPPYIKEEKLEILVRLANDDNAPKIISECKEYASEVDVGFVRSSVQAIGRIALKIESAANNSVETLLELVRTRVVYVVQESLVVMKDIMRKYPNEFEGAIPVLCENLEALDEPNARASLVWIIGEYADRIENVVELVESFLDNFRDESIQVQQQLLTCTIKVYLKCNGSCKSSLERILNDGMKNSDNADLRERAFFYSRLLQANKEMANSVVLARKPRIVSTHEDLDESLLNTLLDEMGSLASVFHRSPHVFLASSKPLPQVSIMEDEWNEENAQVLSHDILDLSLSDKPQLGDASEASNKTSVDELFESSSGTASTKKPKEQNNDLLSLIDDLFSPAQSSSSVDHGDDLQKRMKLLLPSSKARGLEISGAFSAEQGGIQYVLKLRNESNEIIGENAIQFNKNLLGLIPARSKLDVVRINPNESVVCKVDLRYVSSEKDSRKGLLFQMALKNDVCGVIYFGDKLDESNLNIFLESESTGKLTKQAFLQEWSKIGSSDEVVKQFNVPAGVSLPNYFIEKLYPLKVFHVASSPSGQSYFSARLVGEICVLLEFRWADKDSNVQLASRCNSAKELVKLFERLIEKALGK</sequence>